<dbReference type="InterPro" id="IPR025130">
    <property type="entry name" value="DUF4056"/>
</dbReference>
<evidence type="ECO:0000313" key="1">
    <source>
        <dbReference type="EMBL" id="MCD1125842.1"/>
    </source>
</evidence>
<accession>A0A9X1SP99</accession>
<proteinExistence type="predicted"/>
<gene>
    <name evidence="1" type="ORF">LPW36_07460</name>
</gene>
<comment type="caution">
    <text evidence="1">The sequence shown here is derived from an EMBL/GenBank/DDBJ whole genome shotgun (WGS) entry which is preliminary data.</text>
</comment>
<dbReference type="Pfam" id="PF13265">
    <property type="entry name" value="DUF4056"/>
    <property type="match status" value="1"/>
</dbReference>
<dbReference type="RefSeq" id="WP_230608870.1">
    <property type="nucleotide sequence ID" value="NZ_JAJNAG010000012.1"/>
</dbReference>
<name>A0A9X1SP99_9GAMM</name>
<keyword evidence="2" id="KW-1185">Reference proteome</keyword>
<organism evidence="1 2">
    <name type="scientific">Limnobaculum eriocheiris</name>
    <dbReference type="NCBI Taxonomy" id="2897391"/>
    <lineage>
        <taxon>Bacteria</taxon>
        <taxon>Pseudomonadati</taxon>
        <taxon>Pseudomonadota</taxon>
        <taxon>Gammaproteobacteria</taxon>
        <taxon>Enterobacterales</taxon>
        <taxon>Budviciaceae</taxon>
        <taxon>Limnobaculum</taxon>
    </lineage>
</organism>
<dbReference type="Proteomes" id="UP001139171">
    <property type="component" value="Unassembled WGS sequence"/>
</dbReference>
<dbReference type="EMBL" id="JAJNAG010000012">
    <property type="protein sequence ID" value="MCD1125842.1"/>
    <property type="molecule type" value="Genomic_DNA"/>
</dbReference>
<protein>
    <submittedName>
        <fullName evidence="1">DUF4056 domain-containing protein</fullName>
    </submittedName>
</protein>
<sequence length="136" mass="14604">MHYFSLLFLLLLAACKNDVSPITPSDPNLSMIPAESASQVYPVITPINPPDGLRPCCAFGYNLGVSVIGIPLPVYQIGNIVEANKLGTHHYSDSLLDTAANLLSVSDEQVGHIYTDNRSVITPEFARREYGTAAGA</sequence>
<dbReference type="AlphaFoldDB" id="A0A9X1SP99"/>
<evidence type="ECO:0000313" key="2">
    <source>
        <dbReference type="Proteomes" id="UP001139171"/>
    </source>
</evidence>
<reference evidence="1" key="1">
    <citation type="submission" date="2021-11" db="EMBL/GenBank/DDBJ databases">
        <title>Jinshanibacter sp. isolated from one year old Eriocheir sinensis.</title>
        <authorList>
            <person name="Li J.-Y."/>
            <person name="He W."/>
            <person name="Gao T.-H."/>
        </authorList>
    </citation>
    <scope>NUCLEOTIDE SEQUENCE</scope>
    <source>
        <strain evidence="1">LJY008</strain>
    </source>
</reference>